<keyword evidence="2 8" id="KW-0812">Transmembrane</keyword>
<dbReference type="PROSITE" id="PS50297">
    <property type="entry name" value="ANK_REP_REGION"/>
    <property type="match status" value="1"/>
</dbReference>
<evidence type="ECO:0000256" key="7">
    <source>
        <dbReference type="PROSITE-ProRule" id="PRU00023"/>
    </source>
</evidence>
<dbReference type="SMART" id="SM00248">
    <property type="entry name" value="ANK"/>
    <property type="match status" value="2"/>
</dbReference>
<protein>
    <recommendedName>
        <fullName evidence="9">PGG domain-containing protein</fullName>
    </recommendedName>
</protein>
<name>V4LKQ0_EUTSA</name>
<evidence type="ECO:0000313" key="10">
    <source>
        <dbReference type="EMBL" id="ESQ42997.1"/>
    </source>
</evidence>
<evidence type="ECO:0000256" key="6">
    <source>
        <dbReference type="ARBA" id="ARBA00023136"/>
    </source>
</evidence>
<dbReference type="EMBL" id="KI517464">
    <property type="protein sequence ID" value="ESQ42997.1"/>
    <property type="molecule type" value="Genomic_DNA"/>
</dbReference>
<feature type="transmembrane region" description="Helical" evidence="8">
    <location>
        <begin position="339"/>
        <end position="359"/>
    </location>
</feature>
<keyword evidence="11" id="KW-1185">Reference proteome</keyword>
<evidence type="ECO:0000256" key="8">
    <source>
        <dbReference type="SAM" id="Phobius"/>
    </source>
</evidence>
<dbReference type="Gramene" id="ESQ42997">
    <property type="protein sequence ID" value="ESQ42997"/>
    <property type="gene ID" value="EUTSA_v10015255mg"/>
</dbReference>
<evidence type="ECO:0000256" key="1">
    <source>
        <dbReference type="ARBA" id="ARBA00004141"/>
    </source>
</evidence>
<evidence type="ECO:0000256" key="3">
    <source>
        <dbReference type="ARBA" id="ARBA00022737"/>
    </source>
</evidence>
<dbReference type="InterPro" id="IPR026961">
    <property type="entry name" value="PGG_dom"/>
</dbReference>
<dbReference type="PROSITE" id="PS50088">
    <property type="entry name" value="ANK_REPEAT"/>
    <property type="match status" value="1"/>
</dbReference>
<dbReference type="AlphaFoldDB" id="V4LKQ0"/>
<keyword evidence="6 8" id="KW-0472">Membrane</keyword>
<organism evidence="10 11">
    <name type="scientific">Eutrema salsugineum</name>
    <name type="common">Saltwater cress</name>
    <name type="synonym">Sisymbrium salsugineum</name>
    <dbReference type="NCBI Taxonomy" id="72664"/>
    <lineage>
        <taxon>Eukaryota</taxon>
        <taxon>Viridiplantae</taxon>
        <taxon>Streptophyta</taxon>
        <taxon>Embryophyta</taxon>
        <taxon>Tracheophyta</taxon>
        <taxon>Spermatophyta</taxon>
        <taxon>Magnoliopsida</taxon>
        <taxon>eudicotyledons</taxon>
        <taxon>Gunneridae</taxon>
        <taxon>Pentapetalae</taxon>
        <taxon>rosids</taxon>
        <taxon>malvids</taxon>
        <taxon>Brassicales</taxon>
        <taxon>Brassicaceae</taxon>
        <taxon>Eutremeae</taxon>
        <taxon>Eutrema</taxon>
    </lineage>
</organism>
<dbReference type="Pfam" id="PF13962">
    <property type="entry name" value="PGG"/>
    <property type="match status" value="1"/>
</dbReference>
<evidence type="ECO:0000256" key="5">
    <source>
        <dbReference type="ARBA" id="ARBA00023043"/>
    </source>
</evidence>
<dbReference type="InterPro" id="IPR036770">
    <property type="entry name" value="Ankyrin_rpt-contain_sf"/>
</dbReference>
<dbReference type="eggNOG" id="KOG0504">
    <property type="taxonomic scope" value="Eukaryota"/>
</dbReference>
<dbReference type="Proteomes" id="UP000030689">
    <property type="component" value="Unassembled WGS sequence"/>
</dbReference>
<sequence>MAIIEDNLSMLEEAYDGTVLHLTTQLGFEVHAKKMIELRTALISSANSKGDTPLHLAASLGHTSRAGPSIALHTASETKALEVPKLAEMMNNDGLTPLHCAAMNGSVEILRVFLDKFPSLFYSVTLAKKETVFHSDKLGQLLYQLDVEGNTVLHAAASVGSIAETEVKVTTKNKKGFVAVDLLNKDDGDFLQLFTALMMCDLEIVIERPPSPREMGNFDSQEVDDLKLQKEIVRVKSSPNKKFEMQLEALQSARNTLTIVAVLIASVTFTCGINPPGGVYQEEHSIGKSTAARTLAFMIFKISNSIVLFTSVSMVVLLVCIIPYNEDSLLKFLVIAHRMMWVAVGAMASAYVSATSVILPNFRETKCLTLGVMFVYLHFKLAKYQIRKGHLLDHLTIPPVRKD</sequence>
<gene>
    <name evidence="10" type="ORF">EUTSA_v10015255mg</name>
</gene>
<dbReference type="GO" id="GO:0005886">
    <property type="term" value="C:plasma membrane"/>
    <property type="evidence" value="ECO:0007669"/>
    <property type="project" value="TreeGrafter"/>
</dbReference>
<dbReference type="PANTHER" id="PTHR24186">
    <property type="entry name" value="PROTEIN PHOSPHATASE 1 REGULATORY SUBUNIT"/>
    <property type="match status" value="1"/>
</dbReference>
<evidence type="ECO:0000313" key="11">
    <source>
        <dbReference type="Proteomes" id="UP000030689"/>
    </source>
</evidence>
<reference evidence="10 11" key="1">
    <citation type="journal article" date="2013" name="Front. Plant Sci.">
        <title>The Reference Genome of the Halophytic Plant Eutrema salsugineum.</title>
        <authorList>
            <person name="Yang R."/>
            <person name="Jarvis D.E."/>
            <person name="Chen H."/>
            <person name="Beilstein M.A."/>
            <person name="Grimwood J."/>
            <person name="Jenkins J."/>
            <person name="Shu S."/>
            <person name="Prochnik S."/>
            <person name="Xin M."/>
            <person name="Ma C."/>
            <person name="Schmutz J."/>
            <person name="Wing R.A."/>
            <person name="Mitchell-Olds T."/>
            <person name="Schumaker K.S."/>
            <person name="Wang X."/>
        </authorList>
    </citation>
    <scope>NUCLEOTIDE SEQUENCE [LARGE SCALE GENOMIC DNA]</scope>
</reference>
<dbReference type="SUPFAM" id="SSF48403">
    <property type="entry name" value="Ankyrin repeat"/>
    <property type="match status" value="1"/>
</dbReference>
<dbReference type="Gene3D" id="1.25.40.20">
    <property type="entry name" value="Ankyrin repeat-containing domain"/>
    <property type="match status" value="1"/>
</dbReference>
<dbReference type="PANTHER" id="PTHR24186:SF38">
    <property type="entry name" value="ANKYRIN REPEAT FAMILY PROTEIN"/>
    <property type="match status" value="1"/>
</dbReference>
<evidence type="ECO:0000259" key="9">
    <source>
        <dbReference type="Pfam" id="PF13962"/>
    </source>
</evidence>
<comment type="subcellular location">
    <subcellularLocation>
        <location evidence="1">Membrane</location>
        <topology evidence="1">Multi-pass membrane protein</topology>
    </subcellularLocation>
</comment>
<accession>V4LKQ0</accession>
<proteinExistence type="predicted"/>
<feature type="non-terminal residue" evidence="10">
    <location>
        <position position="403"/>
    </location>
</feature>
<keyword evidence="4 8" id="KW-1133">Transmembrane helix</keyword>
<evidence type="ECO:0000256" key="4">
    <source>
        <dbReference type="ARBA" id="ARBA00022989"/>
    </source>
</evidence>
<keyword evidence="5 7" id="KW-0040">ANK repeat</keyword>
<feature type="repeat" description="ANK" evidence="7">
    <location>
        <begin position="93"/>
        <end position="116"/>
    </location>
</feature>
<evidence type="ECO:0000256" key="2">
    <source>
        <dbReference type="ARBA" id="ARBA00022692"/>
    </source>
</evidence>
<dbReference type="OMA" id="RANTEDQ"/>
<feature type="domain" description="PGG" evidence="9">
    <location>
        <begin position="249"/>
        <end position="357"/>
    </location>
</feature>
<keyword evidence="3" id="KW-0677">Repeat</keyword>
<dbReference type="InterPro" id="IPR002110">
    <property type="entry name" value="Ankyrin_rpt"/>
</dbReference>
<feature type="transmembrane region" description="Helical" evidence="8">
    <location>
        <begin position="306"/>
        <end position="324"/>
    </location>
</feature>
<dbReference type="KEGG" id="eus:EUTSA_v10015255mg"/>
<dbReference type="Pfam" id="PF13637">
    <property type="entry name" value="Ank_4"/>
    <property type="match status" value="1"/>
</dbReference>
<dbReference type="STRING" id="72664.V4LKQ0"/>